<sequence>MSGEMDKEAIGGLIGTVKEAIPGGMKLTPTGWTAEGDQIALEMESYGEMSNGKEEFEALIKFMLIWSKRLMPLPNLST</sequence>
<dbReference type="EMBL" id="JAAHFQ010000357">
    <property type="protein sequence ID" value="NER29375.1"/>
    <property type="molecule type" value="Genomic_DNA"/>
</dbReference>
<evidence type="ECO:0000313" key="1">
    <source>
        <dbReference type="EMBL" id="NER29375.1"/>
    </source>
</evidence>
<gene>
    <name evidence="1" type="ORF">F6J89_17555</name>
</gene>
<comment type="caution">
    <text evidence="1">The sequence shown here is derived from an EMBL/GenBank/DDBJ whole genome shotgun (WGS) entry which is preliminary data.</text>
</comment>
<proteinExistence type="predicted"/>
<accession>A0A6B3NEN1</accession>
<dbReference type="AlphaFoldDB" id="A0A6B3NEN1"/>
<name>A0A6B3NEN1_9CYAN</name>
<protein>
    <submittedName>
        <fullName evidence="1">Uncharacterized protein</fullName>
    </submittedName>
</protein>
<organism evidence="1">
    <name type="scientific">Symploca sp. SIO1C4</name>
    <dbReference type="NCBI Taxonomy" id="2607765"/>
    <lineage>
        <taxon>Bacteria</taxon>
        <taxon>Bacillati</taxon>
        <taxon>Cyanobacteriota</taxon>
        <taxon>Cyanophyceae</taxon>
        <taxon>Coleofasciculales</taxon>
        <taxon>Coleofasciculaceae</taxon>
        <taxon>Symploca</taxon>
    </lineage>
</organism>
<reference evidence="1" key="1">
    <citation type="submission" date="2019-11" db="EMBL/GenBank/DDBJ databases">
        <title>Genomic insights into an expanded diversity of filamentous marine cyanobacteria reveals the extraordinary biosynthetic potential of Moorea and Okeania.</title>
        <authorList>
            <person name="Ferreira Leao T."/>
            <person name="Wang M."/>
            <person name="Moss N."/>
            <person name="Da Silva R."/>
            <person name="Sanders J."/>
            <person name="Nurk S."/>
            <person name="Gurevich A."/>
            <person name="Humphrey G."/>
            <person name="Reher R."/>
            <person name="Zhu Q."/>
            <person name="Belda-Ferre P."/>
            <person name="Glukhov E."/>
            <person name="Rex R."/>
            <person name="Dorrestein P.C."/>
            <person name="Knight R."/>
            <person name="Pevzner P."/>
            <person name="Gerwick W.H."/>
            <person name="Gerwick L."/>
        </authorList>
    </citation>
    <scope>NUCLEOTIDE SEQUENCE</scope>
    <source>
        <strain evidence="1">SIO1C4</strain>
    </source>
</reference>